<comment type="catalytic activity">
    <reaction evidence="10">
        <text>O-phospho-L-homoserine + H2O = L-threonine + phosphate</text>
        <dbReference type="Rhea" id="RHEA:10840"/>
        <dbReference type="ChEBI" id="CHEBI:15377"/>
        <dbReference type="ChEBI" id="CHEBI:43474"/>
        <dbReference type="ChEBI" id="CHEBI:57590"/>
        <dbReference type="ChEBI" id="CHEBI:57926"/>
        <dbReference type="EC" id="4.2.3.1"/>
    </reaction>
</comment>
<sequence>MQLRNIKVPSQQVSFLEAVRIGLGEQQGLFFPDSWPKLEVETLLAQPFAKRSAAILQALIGDELPEAELSALVAEAFAFGAPLAAVTEDVACLELFHGPTLAFKDFGGRFMARALMASQQRSGVTNTTIVTATSGDTGAAVAHAFYQRPGAEVVILFPKGKISVLQEKLFTTLGKNIHTLAVDGDFDQCQALVKEVFNDRDLVKRLNINSANSINISRLFAQICYYFEAVAQVPADKRHNIVISVPSGNFGNVTAGLIAKVLGLPIKRMIAATNANDTVPRYWQSGDWQVKPTVATLSNAMDVSAPNNWPRVEDLLAQGVIQRSDLVTTMVDEEDTQLAMRQLAQLGYLSEPHAAVAYRALKRELQPDEFGIFLGTAHPAKFKEQVENILGNPIALPPALAAVAGEASLAVDMAADFVELRKVLLSLEK</sequence>
<evidence type="ECO:0000256" key="3">
    <source>
        <dbReference type="ARBA" id="ARBA00005517"/>
    </source>
</evidence>
<organism evidence="15 16">
    <name type="scientific">Rheinheimera riviphila</name>
    <dbReference type="NCBI Taxonomy" id="1834037"/>
    <lineage>
        <taxon>Bacteria</taxon>
        <taxon>Pseudomonadati</taxon>
        <taxon>Pseudomonadota</taxon>
        <taxon>Gammaproteobacteria</taxon>
        <taxon>Chromatiales</taxon>
        <taxon>Chromatiaceae</taxon>
        <taxon>Rheinheimera</taxon>
    </lineage>
</organism>
<dbReference type="FunFam" id="3.40.50.1100:FF:000022">
    <property type="entry name" value="Threonine synthase"/>
    <property type="match status" value="1"/>
</dbReference>
<comment type="similarity">
    <text evidence="3">Belongs to the threonine synthase family.</text>
</comment>
<evidence type="ECO:0000256" key="10">
    <source>
        <dbReference type="ARBA" id="ARBA00049144"/>
    </source>
</evidence>
<dbReference type="Gene3D" id="3.40.50.1100">
    <property type="match status" value="2"/>
</dbReference>
<dbReference type="InterPro" id="IPR037158">
    <property type="entry name" value="Thr_synth_N_sf"/>
</dbReference>
<evidence type="ECO:0000313" key="16">
    <source>
        <dbReference type="Proteomes" id="UP000283077"/>
    </source>
</evidence>
<dbReference type="NCBIfam" id="TIGR00260">
    <property type="entry name" value="thrC"/>
    <property type="match status" value="1"/>
</dbReference>
<dbReference type="Proteomes" id="UP000283077">
    <property type="component" value="Unassembled WGS sequence"/>
</dbReference>
<feature type="domain" description="Threonine synthase N-terminal" evidence="14">
    <location>
        <begin position="10"/>
        <end position="77"/>
    </location>
</feature>
<evidence type="ECO:0000256" key="9">
    <source>
        <dbReference type="ARBA" id="ARBA00023239"/>
    </source>
</evidence>
<evidence type="ECO:0000256" key="1">
    <source>
        <dbReference type="ARBA" id="ARBA00001933"/>
    </source>
</evidence>
<dbReference type="SUPFAM" id="SSF53686">
    <property type="entry name" value="Tryptophan synthase beta subunit-like PLP-dependent enzymes"/>
    <property type="match status" value="1"/>
</dbReference>
<dbReference type="GO" id="GO:0030170">
    <property type="term" value="F:pyridoxal phosphate binding"/>
    <property type="evidence" value="ECO:0007669"/>
    <property type="project" value="InterPro"/>
</dbReference>
<feature type="domain" description="Tryptophan synthase beta chain-like PALP" evidence="13">
    <location>
        <begin position="93"/>
        <end position="366"/>
    </location>
</feature>
<evidence type="ECO:0000259" key="14">
    <source>
        <dbReference type="Pfam" id="PF14821"/>
    </source>
</evidence>
<proteinExistence type="inferred from homology"/>
<evidence type="ECO:0000256" key="4">
    <source>
        <dbReference type="ARBA" id="ARBA00013028"/>
    </source>
</evidence>
<comment type="cofactor">
    <cofactor evidence="1 12">
        <name>pyridoxal 5'-phosphate</name>
        <dbReference type="ChEBI" id="CHEBI:597326"/>
    </cofactor>
</comment>
<accession>A0A437R4P5</accession>
<keyword evidence="6" id="KW-0028">Amino-acid biosynthesis</keyword>
<dbReference type="InterPro" id="IPR004450">
    <property type="entry name" value="Thr_synthase-like"/>
</dbReference>
<dbReference type="InterPro" id="IPR001926">
    <property type="entry name" value="TrpB-like_PALP"/>
</dbReference>
<gene>
    <name evidence="15" type="ORF">EOE67_00435</name>
</gene>
<evidence type="ECO:0000256" key="5">
    <source>
        <dbReference type="ARBA" id="ARBA00018679"/>
    </source>
</evidence>
<dbReference type="Pfam" id="PF14821">
    <property type="entry name" value="Thr_synth_N"/>
    <property type="match status" value="1"/>
</dbReference>
<dbReference type="InterPro" id="IPR051166">
    <property type="entry name" value="Threonine_Synthase"/>
</dbReference>
<dbReference type="GO" id="GO:0004795">
    <property type="term" value="F:threonine synthase activity"/>
    <property type="evidence" value="ECO:0007669"/>
    <property type="project" value="UniProtKB-UniRule"/>
</dbReference>
<keyword evidence="7" id="KW-0791">Threonine biosynthesis</keyword>
<dbReference type="InterPro" id="IPR036052">
    <property type="entry name" value="TrpB-like_PALP_sf"/>
</dbReference>
<dbReference type="OrthoDB" id="9763107at2"/>
<dbReference type="EC" id="4.2.3.1" evidence="4 11"/>
<dbReference type="RefSeq" id="WP_127697098.1">
    <property type="nucleotide sequence ID" value="NZ_SACS01000001.1"/>
</dbReference>
<evidence type="ECO:0000256" key="7">
    <source>
        <dbReference type="ARBA" id="ARBA00022697"/>
    </source>
</evidence>
<name>A0A437R4P5_9GAMM</name>
<feature type="modified residue" description="N6-(pyridoxal phosphate)lysine" evidence="12">
    <location>
        <position position="104"/>
    </location>
</feature>
<dbReference type="InterPro" id="IPR029144">
    <property type="entry name" value="Thr_synth_N"/>
</dbReference>
<dbReference type="Gene3D" id="3.90.1380.10">
    <property type="entry name" value="Threonine synthase, N-terminal domain"/>
    <property type="match status" value="1"/>
</dbReference>
<comment type="pathway">
    <text evidence="2">Amino-acid biosynthesis; L-threonine biosynthesis; L-threonine from L-aspartate: step 5/5.</text>
</comment>
<evidence type="ECO:0000256" key="11">
    <source>
        <dbReference type="NCBIfam" id="TIGR00260"/>
    </source>
</evidence>
<evidence type="ECO:0000256" key="12">
    <source>
        <dbReference type="PIRSR" id="PIRSR604450-51"/>
    </source>
</evidence>
<dbReference type="PROSITE" id="PS00165">
    <property type="entry name" value="DEHYDRATASE_SER_THR"/>
    <property type="match status" value="1"/>
</dbReference>
<evidence type="ECO:0000256" key="2">
    <source>
        <dbReference type="ARBA" id="ARBA00004979"/>
    </source>
</evidence>
<dbReference type="UniPathway" id="UPA00050">
    <property type="reaction ID" value="UER00065"/>
</dbReference>
<evidence type="ECO:0000313" key="15">
    <source>
        <dbReference type="EMBL" id="RVU41702.1"/>
    </source>
</evidence>
<dbReference type="EMBL" id="SACS01000001">
    <property type="protein sequence ID" value="RVU41702.1"/>
    <property type="molecule type" value="Genomic_DNA"/>
</dbReference>
<evidence type="ECO:0000259" key="13">
    <source>
        <dbReference type="Pfam" id="PF00291"/>
    </source>
</evidence>
<dbReference type="PANTHER" id="PTHR42690:SF1">
    <property type="entry name" value="THREONINE SYNTHASE-LIKE 2"/>
    <property type="match status" value="1"/>
</dbReference>
<dbReference type="PANTHER" id="PTHR42690">
    <property type="entry name" value="THREONINE SYNTHASE FAMILY MEMBER"/>
    <property type="match status" value="1"/>
</dbReference>
<evidence type="ECO:0000256" key="6">
    <source>
        <dbReference type="ARBA" id="ARBA00022605"/>
    </source>
</evidence>
<dbReference type="InterPro" id="IPR000634">
    <property type="entry name" value="Ser/Thr_deHydtase_PyrdxlP-BS"/>
</dbReference>
<dbReference type="GO" id="GO:0009088">
    <property type="term" value="P:threonine biosynthetic process"/>
    <property type="evidence" value="ECO:0007669"/>
    <property type="project" value="UniProtKB-UniRule"/>
</dbReference>
<keyword evidence="16" id="KW-1185">Reference proteome</keyword>
<keyword evidence="9 15" id="KW-0456">Lyase</keyword>
<keyword evidence="8 12" id="KW-0663">Pyridoxal phosphate</keyword>
<evidence type="ECO:0000256" key="8">
    <source>
        <dbReference type="ARBA" id="ARBA00022898"/>
    </source>
</evidence>
<dbReference type="Pfam" id="PF00291">
    <property type="entry name" value="PALP"/>
    <property type="match status" value="1"/>
</dbReference>
<reference evidence="15 16" key="1">
    <citation type="submission" date="2019-01" db="EMBL/GenBank/DDBJ databases">
        <authorList>
            <person name="Chen W.-M."/>
        </authorList>
    </citation>
    <scope>NUCLEOTIDE SEQUENCE [LARGE SCALE GENOMIC DNA]</scope>
    <source>
        <strain evidence="15 16">KYPC3</strain>
    </source>
</reference>
<protein>
    <recommendedName>
        <fullName evidence="5 11">Threonine synthase</fullName>
        <ecNumber evidence="4 11">4.2.3.1</ecNumber>
    </recommendedName>
</protein>
<comment type="caution">
    <text evidence="15">The sequence shown here is derived from an EMBL/GenBank/DDBJ whole genome shotgun (WGS) entry which is preliminary data.</text>
</comment>
<dbReference type="AlphaFoldDB" id="A0A437R4P5"/>